<feature type="compositionally biased region" description="Polar residues" evidence="1">
    <location>
        <begin position="367"/>
        <end position="387"/>
    </location>
</feature>
<accession>A0A922NN51</accession>
<feature type="compositionally biased region" description="Polar residues" evidence="1">
    <location>
        <begin position="336"/>
        <end position="351"/>
    </location>
</feature>
<evidence type="ECO:0000313" key="4">
    <source>
        <dbReference type="Proteomes" id="UP000249757"/>
    </source>
</evidence>
<keyword evidence="4" id="KW-1185">Reference proteome</keyword>
<feature type="compositionally biased region" description="Basic and acidic residues" evidence="1">
    <location>
        <begin position="317"/>
        <end position="333"/>
    </location>
</feature>
<proteinExistence type="predicted"/>
<comment type="caution">
    <text evidence="3">The sequence shown here is derived from an EMBL/GenBank/DDBJ whole genome shotgun (WGS) entry which is preliminary data.</text>
</comment>
<dbReference type="InterPro" id="IPR037056">
    <property type="entry name" value="RNase_H1_N_sf"/>
</dbReference>
<sequence length="432" mass="48507">MGKEYFAIRDLDWRFGGDRNADHRGFFTRAEAEAWIKQAVKDRDIPFHVLGSRNTTATTQPDPSVERYLPRDGERLDENQGQKSLANYYAVARGWTIGIYDSWEVLGGAHEQTHKLSGVRHRRFNDREAAIRYMEAQGIRRPNIRIFRAAFKQLENFKPNATASFLAELDRYMNSQGLSKENQGKPKVDAIRTSLIQHLLPEGVPVDQEDEEEGIILSDAQTLRLYRKMCHKTHRVKGETIDGLRALKASPYINIVDFDASTTGRNAEATSSKTKSSVNPIPNPESSLQTSRSLNGASSSTQPNPTASHTGPSSNRATKDAARGRDQELEPKQEPAPSTNKRPHPTSTNQDTARRRDQEVQIKQEPEASTSRRTHPGTTSTSANQDSTRGRKQEVQVEQGPTASTNKRARTTTEEPPEAKRKRRTELELLAL</sequence>
<dbReference type="InterPro" id="IPR009027">
    <property type="entry name" value="Ribosomal_bL9/RNase_H1_N"/>
</dbReference>
<dbReference type="Pfam" id="PF01693">
    <property type="entry name" value="Cauli_VI"/>
    <property type="match status" value="1"/>
</dbReference>
<feature type="domain" description="Ribonuclease H1 N-terminal" evidence="2">
    <location>
        <begin position="88"/>
        <end position="132"/>
    </location>
</feature>
<evidence type="ECO:0000256" key="1">
    <source>
        <dbReference type="SAM" id="MobiDB-lite"/>
    </source>
</evidence>
<name>A0A922NN51_9PLEO</name>
<feature type="compositionally biased region" description="Basic and acidic residues" evidence="1">
    <location>
        <begin position="64"/>
        <end position="76"/>
    </location>
</feature>
<protein>
    <submittedName>
        <fullName evidence="3">Cauli-VI multi-domain protein</fullName>
    </submittedName>
</protein>
<feature type="compositionally biased region" description="Polar residues" evidence="1">
    <location>
        <begin position="264"/>
        <end position="316"/>
    </location>
</feature>
<reference evidence="4" key="1">
    <citation type="journal article" date="2022" name="Microb. Genom.">
        <title>A global pangenome for the wheat fungal pathogen Pyrenophora tritici-repentis and prediction of effector protein structural homology.</title>
        <authorList>
            <person name="Moolhuijzen P.M."/>
            <person name="See P.T."/>
            <person name="Shi G."/>
            <person name="Powell H.R."/>
            <person name="Cockram J."/>
            <person name="Jorgensen L.N."/>
            <person name="Benslimane H."/>
            <person name="Strelkov S.E."/>
            <person name="Turner J."/>
            <person name="Liu Z."/>
            <person name="Moffat C.S."/>
        </authorList>
    </citation>
    <scope>NUCLEOTIDE SEQUENCE [LARGE SCALE GENOMIC DNA]</scope>
</reference>
<dbReference type="Gene3D" id="3.40.970.10">
    <property type="entry name" value="Ribonuclease H1, N-terminal domain"/>
    <property type="match status" value="1"/>
</dbReference>
<dbReference type="AlphaFoldDB" id="A0A922NN51"/>
<evidence type="ECO:0000313" key="3">
    <source>
        <dbReference type="EMBL" id="KAI1518760.1"/>
    </source>
</evidence>
<dbReference type="SUPFAM" id="SSF55658">
    <property type="entry name" value="L9 N-domain-like"/>
    <property type="match status" value="1"/>
</dbReference>
<dbReference type="InterPro" id="IPR011320">
    <property type="entry name" value="RNase_H1_N"/>
</dbReference>
<evidence type="ECO:0000259" key="2">
    <source>
        <dbReference type="Pfam" id="PF01693"/>
    </source>
</evidence>
<dbReference type="Proteomes" id="UP000249757">
    <property type="component" value="Unassembled WGS sequence"/>
</dbReference>
<feature type="compositionally biased region" description="Polar residues" evidence="1">
    <location>
        <begin position="52"/>
        <end position="62"/>
    </location>
</feature>
<organism evidence="3 4">
    <name type="scientific">Pyrenophora tritici-repentis</name>
    <dbReference type="NCBI Taxonomy" id="45151"/>
    <lineage>
        <taxon>Eukaryota</taxon>
        <taxon>Fungi</taxon>
        <taxon>Dikarya</taxon>
        <taxon>Ascomycota</taxon>
        <taxon>Pezizomycotina</taxon>
        <taxon>Dothideomycetes</taxon>
        <taxon>Pleosporomycetidae</taxon>
        <taxon>Pleosporales</taxon>
        <taxon>Pleosporineae</taxon>
        <taxon>Pleosporaceae</taxon>
        <taxon>Pyrenophora</taxon>
    </lineage>
</organism>
<gene>
    <name evidence="3" type="ORF">Ptr86124_001888</name>
</gene>
<feature type="compositionally biased region" description="Basic and acidic residues" evidence="1">
    <location>
        <begin position="352"/>
        <end position="366"/>
    </location>
</feature>
<feature type="region of interest" description="Disordered" evidence="1">
    <location>
        <begin position="264"/>
        <end position="432"/>
    </location>
</feature>
<feature type="region of interest" description="Disordered" evidence="1">
    <location>
        <begin position="52"/>
        <end position="76"/>
    </location>
</feature>
<dbReference type="EMBL" id="NRDI02000002">
    <property type="protein sequence ID" value="KAI1518760.1"/>
    <property type="molecule type" value="Genomic_DNA"/>
</dbReference>